<evidence type="ECO:0000313" key="2">
    <source>
        <dbReference type="EMBL" id="CAA0124283.1"/>
    </source>
</evidence>
<evidence type="ECO:0000313" key="3">
    <source>
        <dbReference type="Proteomes" id="UP000434580"/>
    </source>
</evidence>
<reference evidence="3 4" key="1">
    <citation type="submission" date="2019-11" db="EMBL/GenBank/DDBJ databases">
        <authorList>
            <person name="Holert J."/>
        </authorList>
    </citation>
    <scope>NUCLEOTIDE SEQUENCE [LARGE SCALE GENOMIC DNA]</scope>
    <source>
        <strain evidence="1">BC5_2</strain>
        <strain evidence="2">SB11_3</strain>
    </source>
</reference>
<dbReference type="Proteomes" id="UP000434580">
    <property type="component" value="Unassembled WGS sequence"/>
</dbReference>
<dbReference type="AlphaFoldDB" id="A0A5S9PXD1"/>
<accession>A0A5S9PXD1</accession>
<gene>
    <name evidence="1" type="ORF">DPBNPPHM_04141</name>
    <name evidence="2" type="ORF">OPDIPICF_03048</name>
</gene>
<dbReference type="EMBL" id="CACSIO010000060">
    <property type="protein sequence ID" value="CAA0124283.1"/>
    <property type="molecule type" value="Genomic_DNA"/>
</dbReference>
<name>A0A5S9PXD1_9GAMM</name>
<dbReference type="EMBL" id="CACSII010000014">
    <property type="protein sequence ID" value="CAA0108830.1"/>
    <property type="molecule type" value="Genomic_DNA"/>
</dbReference>
<sequence length="63" mass="7175">MNAQVCFEHFTALAPVNLIDLETSIAKPNDHEQEVMCCSGLPYCPYPQEPAPSDYWFNINDKQ</sequence>
<organism evidence="2 4">
    <name type="scientific">BD1-7 clade bacterium</name>
    <dbReference type="NCBI Taxonomy" id="2029982"/>
    <lineage>
        <taxon>Bacteria</taxon>
        <taxon>Pseudomonadati</taxon>
        <taxon>Pseudomonadota</taxon>
        <taxon>Gammaproteobacteria</taxon>
        <taxon>Cellvibrionales</taxon>
        <taxon>Spongiibacteraceae</taxon>
        <taxon>BD1-7 clade</taxon>
    </lineage>
</organism>
<dbReference type="OrthoDB" id="9856028at2"/>
<evidence type="ECO:0000313" key="4">
    <source>
        <dbReference type="Proteomes" id="UP000441399"/>
    </source>
</evidence>
<keyword evidence="4" id="KW-1185">Reference proteome</keyword>
<protein>
    <submittedName>
        <fullName evidence="2">Uncharacterized protein</fullName>
    </submittedName>
</protein>
<evidence type="ECO:0000313" key="1">
    <source>
        <dbReference type="EMBL" id="CAA0108830.1"/>
    </source>
</evidence>
<dbReference type="Proteomes" id="UP000441399">
    <property type="component" value="Unassembled WGS sequence"/>
</dbReference>
<proteinExistence type="predicted"/>